<feature type="region of interest" description="Disordered" evidence="1">
    <location>
        <begin position="365"/>
        <end position="410"/>
    </location>
</feature>
<dbReference type="AlphaFoldDB" id="A0A9P3PKF9"/>
<feature type="region of interest" description="Disordered" evidence="1">
    <location>
        <begin position="1"/>
        <end position="92"/>
    </location>
</feature>
<dbReference type="EMBL" id="BRPK01000004">
    <property type="protein sequence ID" value="GLB37094.1"/>
    <property type="molecule type" value="Genomic_DNA"/>
</dbReference>
<dbReference type="OrthoDB" id="3033167at2759"/>
<feature type="compositionally biased region" description="Low complexity" evidence="1">
    <location>
        <begin position="77"/>
        <end position="89"/>
    </location>
</feature>
<evidence type="ECO:0000313" key="2">
    <source>
        <dbReference type="EMBL" id="GLB37094.1"/>
    </source>
</evidence>
<dbReference type="Proteomes" id="UP001063166">
    <property type="component" value="Unassembled WGS sequence"/>
</dbReference>
<protein>
    <submittedName>
        <fullName evidence="2">Uncharacterized protein</fullName>
    </submittedName>
</protein>
<comment type="caution">
    <text evidence="2">The sequence shown here is derived from an EMBL/GenBank/DDBJ whole genome shotgun (WGS) entry which is preliminary data.</text>
</comment>
<feature type="compositionally biased region" description="Basic and acidic residues" evidence="1">
    <location>
        <begin position="648"/>
        <end position="662"/>
    </location>
</feature>
<feature type="compositionally biased region" description="Polar residues" evidence="1">
    <location>
        <begin position="119"/>
        <end position="138"/>
    </location>
</feature>
<feature type="region of interest" description="Disordered" evidence="1">
    <location>
        <begin position="546"/>
        <end position="662"/>
    </location>
</feature>
<feature type="region of interest" description="Disordered" evidence="1">
    <location>
        <begin position="105"/>
        <end position="145"/>
    </location>
</feature>
<gene>
    <name evidence="2" type="ORF">LshimejAT787_0401450</name>
</gene>
<evidence type="ECO:0000256" key="1">
    <source>
        <dbReference type="SAM" id="MobiDB-lite"/>
    </source>
</evidence>
<keyword evidence="3" id="KW-1185">Reference proteome</keyword>
<feature type="compositionally biased region" description="Polar residues" evidence="1">
    <location>
        <begin position="610"/>
        <end position="625"/>
    </location>
</feature>
<proteinExistence type="predicted"/>
<organism evidence="2 3">
    <name type="scientific">Lyophyllum shimeji</name>
    <name type="common">Hon-shimeji</name>
    <name type="synonym">Tricholoma shimeji</name>
    <dbReference type="NCBI Taxonomy" id="47721"/>
    <lineage>
        <taxon>Eukaryota</taxon>
        <taxon>Fungi</taxon>
        <taxon>Dikarya</taxon>
        <taxon>Basidiomycota</taxon>
        <taxon>Agaricomycotina</taxon>
        <taxon>Agaricomycetes</taxon>
        <taxon>Agaricomycetidae</taxon>
        <taxon>Agaricales</taxon>
        <taxon>Tricholomatineae</taxon>
        <taxon>Lyophyllaceae</taxon>
        <taxon>Lyophyllum</taxon>
    </lineage>
</organism>
<accession>A0A9P3PKF9</accession>
<evidence type="ECO:0000313" key="3">
    <source>
        <dbReference type="Proteomes" id="UP001063166"/>
    </source>
</evidence>
<name>A0A9P3PKF9_LYOSH</name>
<feature type="compositionally biased region" description="Polar residues" evidence="1">
    <location>
        <begin position="1"/>
        <end position="18"/>
    </location>
</feature>
<feature type="compositionally biased region" description="Polar residues" evidence="1">
    <location>
        <begin position="570"/>
        <end position="596"/>
    </location>
</feature>
<sequence length="662" mass="72446">MSPNARRFSQISDDTTSPEAARVFSDSRSSLSGSDEYGHEHKRRKTAGLNSRFDRMIETMNATYCPQRKSSRRRKNTASSANTSDAAWSPMEAYKDLEERRLGENFSLIKMKPPPSPAGQVTRTECSAGASSSKTSETQSDDLHTKPLPQWLCSTFSTLPARHPLRLLLPKKPSTPQGSTMWPASAPSHFPDSLAQPETDAICAFPTDRLTEAIPERQSTNQGDANEDAYHTMPSSALRRSPPSMDRLFDPKTGLLSYSSPSPSHEHVLSSLEILPFSTPGPNSILAQPHVPARMPPPVEELEARHPSLPPSFDELNFIPFSTPGPASTLSVGIKSDAVPRILKFSFEPHPEVCVTQDANFGSSPRLENFTIPGPSASHGQAAPSNGSSPRLPPDLCLPPYHAAPNDPAPAYSSDDILEYSYYEDPLTDDSGSEPPLDHHFQDASNLFNVFATPGPGYRAPRPVYFDSPTEDPSDSDPLQPGYEIDYGAIDFRWEPFNRKSIREDQVTPDVDSREPIYNIHPRAADLEPAYVDMTRQISYPISAVKSERVPSPSPFQFSPDQDLPGNTVFPPSTDNPAPQARQQYTPEPPTLQQVFNPAPGIYISPLRGESTNSVPLAPGSTSVRGTAEPQKASLEVTAPSNSQASHDSIESWRDVDVDIVP</sequence>
<reference evidence="2" key="1">
    <citation type="submission" date="2022-07" db="EMBL/GenBank/DDBJ databases">
        <title>The genome of Lyophyllum shimeji provides insight into the initial evolution of ectomycorrhizal fungal genome.</title>
        <authorList>
            <person name="Kobayashi Y."/>
            <person name="Shibata T."/>
            <person name="Hirakawa H."/>
            <person name="Shigenobu S."/>
            <person name="Nishiyama T."/>
            <person name="Yamada A."/>
            <person name="Hasebe M."/>
            <person name="Kawaguchi M."/>
        </authorList>
    </citation>
    <scope>NUCLEOTIDE SEQUENCE</scope>
    <source>
        <strain evidence="2">AT787</strain>
    </source>
</reference>